<keyword evidence="3" id="KW-0158">Chromosome</keyword>
<evidence type="ECO:0000313" key="9">
    <source>
        <dbReference type="EMBL" id="EXJ65435.1"/>
    </source>
</evidence>
<dbReference type="InterPro" id="IPR022031">
    <property type="entry name" value="Rif1_N"/>
</dbReference>
<name>W9WKB7_9EURO</name>
<evidence type="ECO:0000259" key="8">
    <source>
        <dbReference type="Pfam" id="PF12231"/>
    </source>
</evidence>
<dbReference type="STRING" id="1182544.W9WKB7"/>
<keyword evidence="4" id="KW-0779">Telomere</keyword>
<dbReference type="GO" id="GO:0140445">
    <property type="term" value="C:chromosome, telomeric repeat region"/>
    <property type="evidence" value="ECO:0007669"/>
    <property type="project" value="TreeGrafter"/>
</dbReference>
<evidence type="ECO:0000313" key="10">
    <source>
        <dbReference type="Proteomes" id="UP000019473"/>
    </source>
</evidence>
<dbReference type="SUPFAM" id="SSF48371">
    <property type="entry name" value="ARM repeat"/>
    <property type="match status" value="1"/>
</dbReference>
<feature type="compositionally biased region" description="Basic residues" evidence="7">
    <location>
        <begin position="1058"/>
        <end position="1068"/>
    </location>
</feature>
<comment type="caution">
    <text evidence="9">The sequence shown here is derived from an EMBL/GenBank/DDBJ whole genome shotgun (WGS) entry which is preliminary data.</text>
</comment>
<comment type="subcellular location">
    <subcellularLocation>
        <location evidence="2">Chromosome</location>
        <location evidence="2">Telomere</location>
    </subcellularLocation>
    <subcellularLocation>
        <location evidence="1">Nucleus</location>
    </subcellularLocation>
</comment>
<dbReference type="OrthoDB" id="5399929at2759"/>
<dbReference type="PANTHER" id="PTHR22928:SF3">
    <property type="entry name" value="TELOMERE-ASSOCIATED PROTEIN RIF1"/>
    <property type="match status" value="1"/>
</dbReference>
<keyword evidence="10" id="KW-1185">Reference proteome</keyword>
<feature type="compositionally biased region" description="Basic and acidic residues" evidence="7">
    <location>
        <begin position="1128"/>
        <end position="1147"/>
    </location>
</feature>
<feature type="region of interest" description="Disordered" evidence="7">
    <location>
        <begin position="1029"/>
        <end position="1193"/>
    </location>
</feature>
<evidence type="ECO:0000256" key="1">
    <source>
        <dbReference type="ARBA" id="ARBA00004123"/>
    </source>
</evidence>
<feature type="compositionally biased region" description="Basic residues" evidence="7">
    <location>
        <begin position="1232"/>
        <end position="1241"/>
    </location>
</feature>
<accession>W9WKB7</accession>
<reference evidence="9 10" key="1">
    <citation type="submission" date="2013-03" db="EMBL/GenBank/DDBJ databases">
        <title>The Genome Sequence of Cladophialophora yegresii CBS 114405.</title>
        <authorList>
            <consortium name="The Broad Institute Genomics Platform"/>
            <person name="Cuomo C."/>
            <person name="de Hoog S."/>
            <person name="Gorbushina A."/>
            <person name="Walker B."/>
            <person name="Young S.K."/>
            <person name="Zeng Q."/>
            <person name="Gargeya S."/>
            <person name="Fitzgerald M."/>
            <person name="Haas B."/>
            <person name="Abouelleil A."/>
            <person name="Allen A.W."/>
            <person name="Alvarado L."/>
            <person name="Arachchi H.M."/>
            <person name="Berlin A.M."/>
            <person name="Chapman S.B."/>
            <person name="Gainer-Dewar J."/>
            <person name="Goldberg J."/>
            <person name="Griggs A."/>
            <person name="Gujja S."/>
            <person name="Hansen M."/>
            <person name="Howarth C."/>
            <person name="Imamovic A."/>
            <person name="Ireland A."/>
            <person name="Larimer J."/>
            <person name="McCowan C."/>
            <person name="Murphy C."/>
            <person name="Pearson M."/>
            <person name="Poon T.W."/>
            <person name="Priest M."/>
            <person name="Roberts A."/>
            <person name="Saif S."/>
            <person name="Shea T."/>
            <person name="Sisk P."/>
            <person name="Sykes S."/>
            <person name="Wortman J."/>
            <person name="Nusbaum C."/>
            <person name="Birren B."/>
        </authorList>
    </citation>
    <scope>NUCLEOTIDE SEQUENCE [LARGE SCALE GENOMIC DNA]</scope>
    <source>
        <strain evidence="9 10">CBS 114405</strain>
    </source>
</reference>
<feature type="compositionally biased region" description="Low complexity" evidence="7">
    <location>
        <begin position="1104"/>
        <end position="1127"/>
    </location>
</feature>
<keyword evidence="6" id="KW-0131">Cell cycle</keyword>
<evidence type="ECO:0000256" key="5">
    <source>
        <dbReference type="ARBA" id="ARBA00023242"/>
    </source>
</evidence>
<dbReference type="PANTHER" id="PTHR22928">
    <property type="entry name" value="TELOMERE-ASSOCIATED PROTEIN RIF1"/>
    <property type="match status" value="1"/>
</dbReference>
<organism evidence="9 10">
    <name type="scientific">Cladophialophora yegresii CBS 114405</name>
    <dbReference type="NCBI Taxonomy" id="1182544"/>
    <lineage>
        <taxon>Eukaryota</taxon>
        <taxon>Fungi</taxon>
        <taxon>Dikarya</taxon>
        <taxon>Ascomycota</taxon>
        <taxon>Pezizomycotina</taxon>
        <taxon>Eurotiomycetes</taxon>
        <taxon>Chaetothyriomycetidae</taxon>
        <taxon>Chaetothyriales</taxon>
        <taxon>Herpotrichiellaceae</taxon>
        <taxon>Cladophialophora</taxon>
    </lineage>
</organism>
<gene>
    <name evidence="9" type="ORF">A1O7_01776</name>
</gene>
<sequence length="1438" mass="158749">MMDSFIEQLSHDDRSLSLDAYQTLANVIRNYDDIPDEDVLKAKINTFMRYIKRDLLRKPSPEEPPIADTNLITQALRLLIIFVWNKDYASLLSDDARTFVLDRSIQVLAEHAASKNILVHYLHLLAAQNFRQSLITSHRVARLLEALRALGEHYKGNGIISEKLLVYQKLLDQERPTMKAKASLWVDELLTGATNSIKDVRMKAIDLGEKACSAFPASSSISSVIRSTLARELGSGKTFSASMCRKLEKMIAVKEEGVQVPRIWTIVLRLCNIVDGRGRNGWGSRCDKWPQFKDWLSVIQKCFNCSESAIQQQAYQAWNRFIHIVQPHLASDNLLQLLPKPMTAKLERHGGEAAIKGTRVAAVSSYCTLLYHAFRPAANHHQYTRVWNEYIVKVMKSAFFERGTANSDLASRILMALFWNAGGAKIWNENRALENTPVEPEELPTIDCKWVRSKARPILDIFLVLLRYSSWGASGQSDKAHIAVAWLHFLKAVQEACRKEIKPSAETVVAMVYVNTFLGRLYLDMTHPRDGDGQPTQPHKLSNAQVRQLTVTAIKLLGPDLIMAGLEDQGYCLSKALVIYDSLRFHLLEQQRSDQSTTTSLEICLNSLDLALVNSFKSQTTSVTNESISQLQKRLEGSSVGQIVHTLTLLKRPTVLFLKQDISGWQDKDEHDPSGRYPRIITATLTLLTRLPIEAIGELDETFAALFSSNHSLVVQDTVDMWNQQFGKLPSLSPGPILTEALIKLRDAGVKITVPSSLHARNAATEQDMSPQATPEEDHGTTSRHTSTSPTAAITGADRSPELGSQHYHSVAPEESPLTGSSPNRPILRPRSRHDDSQVNFVPIESSPLPQEEPEAQLLTTRQKEVRDRLRSEPAVVFPDLRSSPRPHARSSTHTDCEFARKAASQAERPSTPTLPTHDEQIGTELMASPTPRARHFTNLIPDLEVPSSPPSMVGNDDRTDVNSSPLLAVYGDAEDRIDLAIEQVEVADEHNAVELRPSAAIETVAFKDAASLGQEGFVTNIADASAGETVEQFQDSQTKERTGSTVAESNDEASDARHRRHHPKKHATNANDFAAVSYSGRLRRGRSRLGLSKSPAQHIGQRASRVASNSQVQSSSPPPSDISDAPDAQKDLEQAHQDGTRGHVEEDTAPSYATVSPSLRPITINLASDSTTTEEAEQREASATKPVATDSDEIDMLSASQLSHDLDLHVSQTVGDESHVASGTDGEPKQKKQRSRKRKSSTQYSTGVKRRKSVKASLQSTAIGAEIAADEIPGEILGCNEVSPSQEDQAIAPVQLSEPTLTPRQRRGRPRKRTLIEVIVPGTPRVKEGEVDITGVSAALSLHNDEEEVDNTLDREVEIRGATNTMVTDFTGLTTTGGAAELAIGDRSSPPEIVASLQGVLDRLKSADPRDLDLRRVDDLCFQIRFQAQLIIQQRGA</sequence>
<evidence type="ECO:0000256" key="6">
    <source>
        <dbReference type="ARBA" id="ARBA00023306"/>
    </source>
</evidence>
<dbReference type="eggNOG" id="ENOG502QSZW">
    <property type="taxonomic scope" value="Eukaryota"/>
</dbReference>
<feature type="compositionally biased region" description="Basic and acidic residues" evidence="7">
    <location>
        <begin position="862"/>
        <end position="872"/>
    </location>
</feature>
<dbReference type="RefSeq" id="XP_007754002.1">
    <property type="nucleotide sequence ID" value="XM_007755812.1"/>
</dbReference>
<proteinExistence type="predicted"/>
<dbReference type="HOGENOM" id="CLU_247822_0_0_1"/>
<evidence type="ECO:0000256" key="7">
    <source>
        <dbReference type="SAM" id="MobiDB-lite"/>
    </source>
</evidence>
<evidence type="ECO:0000256" key="2">
    <source>
        <dbReference type="ARBA" id="ARBA00004574"/>
    </source>
</evidence>
<dbReference type="GeneID" id="19176387"/>
<keyword evidence="5" id="KW-0539">Nucleus</keyword>
<dbReference type="VEuPathDB" id="FungiDB:A1O7_01776"/>
<protein>
    <recommendedName>
        <fullName evidence="8">Telomere-associated protein Rif1 N-terminal domain-containing protein</fullName>
    </recommendedName>
</protein>
<feature type="compositionally biased region" description="Polar residues" evidence="7">
    <location>
        <begin position="783"/>
        <end position="792"/>
    </location>
</feature>
<feature type="compositionally biased region" description="Polar residues" evidence="7">
    <location>
        <begin position="764"/>
        <end position="773"/>
    </location>
</feature>
<dbReference type="GO" id="GO:0000723">
    <property type="term" value="P:telomere maintenance"/>
    <property type="evidence" value="ECO:0007669"/>
    <property type="project" value="TreeGrafter"/>
</dbReference>
<feature type="region of interest" description="Disordered" evidence="7">
    <location>
        <begin position="760"/>
        <end position="920"/>
    </location>
</feature>
<dbReference type="Pfam" id="PF12231">
    <property type="entry name" value="Rif1_N"/>
    <property type="match status" value="1"/>
</dbReference>
<feature type="region of interest" description="Disordered" evidence="7">
    <location>
        <begin position="1217"/>
        <end position="1255"/>
    </location>
</feature>
<feature type="region of interest" description="Disordered" evidence="7">
    <location>
        <begin position="1291"/>
        <end position="1310"/>
    </location>
</feature>
<dbReference type="EMBL" id="AMGW01000001">
    <property type="protein sequence ID" value="EXJ65435.1"/>
    <property type="molecule type" value="Genomic_DNA"/>
</dbReference>
<feature type="domain" description="Telomere-associated protein Rif1 N-terminal" evidence="8">
    <location>
        <begin position="10"/>
        <end position="391"/>
    </location>
</feature>
<evidence type="ECO:0000256" key="3">
    <source>
        <dbReference type="ARBA" id="ARBA00022454"/>
    </source>
</evidence>
<dbReference type="InterPro" id="IPR016024">
    <property type="entry name" value="ARM-type_fold"/>
</dbReference>
<dbReference type="GO" id="GO:0005634">
    <property type="term" value="C:nucleus"/>
    <property type="evidence" value="ECO:0007669"/>
    <property type="project" value="UniProtKB-SubCell"/>
</dbReference>
<evidence type="ECO:0000256" key="4">
    <source>
        <dbReference type="ARBA" id="ARBA00022895"/>
    </source>
</evidence>
<dbReference type="Proteomes" id="UP000019473">
    <property type="component" value="Unassembled WGS sequence"/>
</dbReference>